<feature type="transmembrane region" description="Helical" evidence="1">
    <location>
        <begin position="20"/>
        <end position="48"/>
    </location>
</feature>
<gene>
    <name evidence="2" type="ORF">J4203_04935</name>
</gene>
<keyword evidence="1" id="KW-1133">Transmembrane helix</keyword>
<evidence type="ECO:0000313" key="2">
    <source>
        <dbReference type="EMBL" id="MBS3063195.1"/>
    </source>
</evidence>
<reference evidence="2" key="2">
    <citation type="submission" date="2021-05" db="EMBL/GenBank/DDBJ databases">
        <title>Protein family content uncovers lineage relationships and bacterial pathway maintenance mechanisms in DPANN archaea.</title>
        <authorList>
            <person name="Castelle C.J."/>
            <person name="Meheust R."/>
            <person name="Jaffe A.L."/>
            <person name="Seitz K."/>
            <person name="Gong X."/>
            <person name="Baker B.J."/>
            <person name="Banfield J.F."/>
        </authorList>
    </citation>
    <scope>NUCLEOTIDE SEQUENCE</scope>
    <source>
        <strain evidence="2">RIFCSPLOWO2_01_FULL_58_19</strain>
    </source>
</reference>
<keyword evidence="1" id="KW-0472">Membrane</keyword>
<protein>
    <submittedName>
        <fullName evidence="2">Uncharacterized protein</fullName>
    </submittedName>
</protein>
<evidence type="ECO:0000256" key="1">
    <source>
        <dbReference type="SAM" id="Phobius"/>
    </source>
</evidence>
<comment type="caution">
    <text evidence="2">The sequence shown here is derived from an EMBL/GenBank/DDBJ whole genome shotgun (WGS) entry which is preliminary data.</text>
</comment>
<sequence length="51" mass="5817">MAFELLKDVAAFLWERKAWWLLPLFILLIIVGALVLLAQSSVISAFIYPLL</sequence>
<dbReference type="InterPro" id="IPR046031">
    <property type="entry name" value="DUF5989"/>
</dbReference>
<accession>A0A8T4LIZ5</accession>
<evidence type="ECO:0000313" key="3">
    <source>
        <dbReference type="Proteomes" id="UP000678237"/>
    </source>
</evidence>
<name>A0A8T4LIZ5_9ARCH</name>
<dbReference type="Pfam" id="PF19451">
    <property type="entry name" value="DUF5989"/>
    <property type="match status" value="1"/>
</dbReference>
<dbReference type="Proteomes" id="UP000678237">
    <property type="component" value="Unassembled WGS sequence"/>
</dbReference>
<dbReference type="AlphaFoldDB" id="A0A8T4LIZ5"/>
<dbReference type="EMBL" id="JAGVWE010000004">
    <property type="protein sequence ID" value="MBS3063195.1"/>
    <property type="molecule type" value="Genomic_DNA"/>
</dbReference>
<reference evidence="2" key="1">
    <citation type="submission" date="2021-03" db="EMBL/GenBank/DDBJ databases">
        <authorList>
            <person name="Jaffe A."/>
        </authorList>
    </citation>
    <scope>NUCLEOTIDE SEQUENCE</scope>
    <source>
        <strain evidence="2">RIFCSPLOWO2_01_FULL_58_19</strain>
    </source>
</reference>
<organism evidence="2 3">
    <name type="scientific">Candidatus Iainarchaeum sp</name>
    <dbReference type="NCBI Taxonomy" id="3101447"/>
    <lineage>
        <taxon>Archaea</taxon>
        <taxon>Candidatus Iainarchaeota</taxon>
        <taxon>Candidatus Iainarchaeia</taxon>
        <taxon>Candidatus Iainarchaeales</taxon>
        <taxon>Candidatus Iainarchaeaceae</taxon>
        <taxon>Candidatus Iainarchaeum</taxon>
    </lineage>
</organism>
<proteinExistence type="predicted"/>
<keyword evidence="1" id="KW-0812">Transmembrane</keyword>